<dbReference type="EMBL" id="VSSQ01001689">
    <property type="protein sequence ID" value="MPM10406.1"/>
    <property type="molecule type" value="Genomic_DNA"/>
</dbReference>
<sequence length="62" mass="7245">MDKKTVAHELAKKYTFENFDFKNGSPEQLLESYQKNEDIISTILDEQSSKAASESLDKWFNR</sequence>
<organism evidence="1">
    <name type="scientific">bioreactor metagenome</name>
    <dbReference type="NCBI Taxonomy" id="1076179"/>
    <lineage>
        <taxon>unclassified sequences</taxon>
        <taxon>metagenomes</taxon>
        <taxon>ecological metagenomes</taxon>
    </lineage>
</organism>
<protein>
    <submittedName>
        <fullName evidence="1">Uncharacterized protein</fullName>
    </submittedName>
</protein>
<gene>
    <name evidence="1" type="ORF">SDC9_56738</name>
</gene>
<evidence type="ECO:0000313" key="1">
    <source>
        <dbReference type="EMBL" id="MPM10406.1"/>
    </source>
</evidence>
<dbReference type="AlphaFoldDB" id="A0A644X2Q7"/>
<comment type="caution">
    <text evidence="1">The sequence shown here is derived from an EMBL/GenBank/DDBJ whole genome shotgun (WGS) entry which is preliminary data.</text>
</comment>
<proteinExistence type="predicted"/>
<accession>A0A644X2Q7</accession>
<name>A0A644X2Q7_9ZZZZ</name>
<reference evidence="1" key="1">
    <citation type="submission" date="2019-08" db="EMBL/GenBank/DDBJ databases">
        <authorList>
            <person name="Kucharzyk K."/>
            <person name="Murdoch R.W."/>
            <person name="Higgins S."/>
            <person name="Loffler F."/>
        </authorList>
    </citation>
    <scope>NUCLEOTIDE SEQUENCE</scope>
</reference>